<dbReference type="EMBL" id="JACYTQ010000001">
    <property type="protein sequence ID" value="MBD8487804.1"/>
    <property type="molecule type" value="Genomic_DNA"/>
</dbReference>
<dbReference type="PANTHER" id="PTHR34512:SF30">
    <property type="entry name" value="OUTER MEMBRANE PROTEIN ASSEMBLY FACTOR BAMB"/>
    <property type="match status" value="1"/>
</dbReference>
<dbReference type="Proteomes" id="UP000647133">
    <property type="component" value="Unassembled WGS sequence"/>
</dbReference>
<dbReference type="InterPro" id="IPR015943">
    <property type="entry name" value="WD40/YVTN_repeat-like_dom_sf"/>
</dbReference>
<comment type="caution">
    <text evidence="2">The sequence shown here is derived from an EMBL/GenBank/DDBJ whole genome shotgun (WGS) entry which is preliminary data.</text>
</comment>
<dbReference type="RefSeq" id="WP_192008313.1">
    <property type="nucleotide sequence ID" value="NZ_JACYTQ010000001.1"/>
</dbReference>
<evidence type="ECO:0000259" key="1">
    <source>
        <dbReference type="Pfam" id="PF13360"/>
    </source>
</evidence>
<dbReference type="InterPro" id="IPR011047">
    <property type="entry name" value="Quinoprotein_ADH-like_sf"/>
</dbReference>
<accession>A0ABR9AJL4</accession>
<dbReference type="InterPro" id="IPR002372">
    <property type="entry name" value="PQQ_rpt_dom"/>
</dbReference>
<dbReference type="SUPFAM" id="SSF50998">
    <property type="entry name" value="Quinoprotein alcohol dehydrogenase-like"/>
    <property type="match status" value="1"/>
</dbReference>
<sequence>MNKVHIAIVLLVFMGCYQNQSVSPNWPQPSGPNGNWEIETVDQVPESFSVTTGENILWKTTLPEGGQSGIAVWNDRIFLTVMKPITSIKEKSDLMGADILALCVDAKDGGVLWQRKLSGSVKSEYMYGFSDSSTPGPVTDGEYVWFYNASGNLSCFDFEGNRQWERNWKPIEELDGVRFPFNKQFEPIVHGDVVLNMEPYWEKGGDCVYGWNYIYAIDKHTGTVKWISEDGLTHYNTPQFGEMKDGRYAVLIGRGGHHGVPELPKGYSLIDLENGSQIWQYSTNEGMALYHANWDENRAIWFTESKNEIHVLNSQKGNLEKKISLVNNVDVRLWNSEKKQYDLFENIDMNEKLNPVVFPAWYSNIKVGEKLFFMCFKKGNYRDNIGPDYSFGKVDLETGKVEYLQVPVQVSHEGGTKNYLWNQDLKTQTTNVRGLDVAHDKRSQRDGWHWNFNGNPICVNDKVFFTTMLGVVYCVRTDTEYFDKSALVSVNDLGPFEKTWSVNTPSFANGKLYHRTLKELICIKSADK</sequence>
<name>A0ABR9AJL4_9BACT</name>
<feature type="domain" description="Pyrrolo-quinoline quinone repeat" evidence="1">
    <location>
        <begin position="51"/>
        <end position="318"/>
    </location>
</feature>
<protein>
    <submittedName>
        <fullName evidence="2">PQQ-binding-like beta-propeller repeat protein</fullName>
    </submittedName>
</protein>
<keyword evidence="3" id="KW-1185">Reference proteome</keyword>
<evidence type="ECO:0000313" key="2">
    <source>
        <dbReference type="EMBL" id="MBD8487804.1"/>
    </source>
</evidence>
<dbReference type="PANTHER" id="PTHR34512">
    <property type="entry name" value="CELL SURFACE PROTEIN"/>
    <property type="match status" value="1"/>
</dbReference>
<organism evidence="2 3">
    <name type="scientific">Echinicola arenosa</name>
    <dbReference type="NCBI Taxonomy" id="2774144"/>
    <lineage>
        <taxon>Bacteria</taxon>
        <taxon>Pseudomonadati</taxon>
        <taxon>Bacteroidota</taxon>
        <taxon>Cytophagia</taxon>
        <taxon>Cytophagales</taxon>
        <taxon>Cyclobacteriaceae</taxon>
        <taxon>Echinicola</taxon>
    </lineage>
</organism>
<dbReference type="Pfam" id="PF13360">
    <property type="entry name" value="PQQ_2"/>
    <property type="match status" value="1"/>
</dbReference>
<proteinExistence type="predicted"/>
<gene>
    <name evidence="2" type="ORF">IFO69_03480</name>
</gene>
<reference evidence="2 3" key="1">
    <citation type="submission" date="2020-09" db="EMBL/GenBank/DDBJ databases">
        <title>Echinicola sp. CAU 1574 isolated from sand of Sido Beach.</title>
        <authorList>
            <person name="Kim W."/>
        </authorList>
    </citation>
    <scope>NUCLEOTIDE SEQUENCE [LARGE SCALE GENOMIC DNA]</scope>
    <source>
        <strain evidence="2 3">CAU 1574</strain>
    </source>
</reference>
<dbReference type="PROSITE" id="PS51257">
    <property type="entry name" value="PROKAR_LIPOPROTEIN"/>
    <property type="match status" value="1"/>
</dbReference>
<dbReference type="Gene3D" id="2.130.10.10">
    <property type="entry name" value="YVTN repeat-like/Quinoprotein amine dehydrogenase"/>
    <property type="match status" value="1"/>
</dbReference>
<evidence type="ECO:0000313" key="3">
    <source>
        <dbReference type="Proteomes" id="UP000647133"/>
    </source>
</evidence>